<dbReference type="InterPro" id="IPR002589">
    <property type="entry name" value="Macro_dom"/>
</dbReference>
<evidence type="ECO:0000259" key="2">
    <source>
        <dbReference type="PROSITE" id="PS51154"/>
    </source>
</evidence>
<evidence type="ECO:0000313" key="4">
    <source>
        <dbReference type="Proteomes" id="UP000324965"/>
    </source>
</evidence>
<dbReference type="InterPro" id="IPR043472">
    <property type="entry name" value="Macro_dom-like"/>
</dbReference>
<feature type="domain" description="Macro" evidence="2">
    <location>
        <begin position="91"/>
        <end position="283"/>
    </location>
</feature>
<reference evidence="3 4" key="1">
    <citation type="submission" date="2019-05" db="EMBL/GenBank/DDBJ databases">
        <authorList>
            <person name="Hariharan J."/>
            <person name="Choudoir M.J."/>
            <person name="Diebold P."/>
            <person name="Panke-Buisse K."/>
            <person name="Buckley D.H."/>
        </authorList>
    </citation>
    <scope>NUCLEOTIDE SEQUENCE [LARGE SCALE GENOMIC DNA]</scope>
    <source>
        <strain evidence="3 4">SUN51</strain>
    </source>
</reference>
<dbReference type="PROSITE" id="PS51154">
    <property type="entry name" value="MACRO"/>
    <property type="match status" value="1"/>
</dbReference>
<sequence>MVRTALSRLSKDPATTAPGPEAGDADQLDDATARRLLRTLLTVRPPGPLPADVPHLLDALLSSEREAKTVTDPNRLPCIAEELPGTVPGTALGTVTAYPAAGRTVLWQGDITALGADAIVNAANSAMLGCFVPQHPCIDNAIHSAAGPRLRDDCHTIMTRQGHPEATGTAKITRGYHLPARYVLHTVGPIVDGPLRPTHEHLLAASYRACLDLAAEVRDIRTVAFCGVSTGVFGYPKQSAARTALDTVADWLDAHPGRLDRVIFNVYAPDDRAAYLNALTGESATR</sequence>
<feature type="region of interest" description="Disordered" evidence="1">
    <location>
        <begin position="1"/>
        <end position="28"/>
    </location>
</feature>
<dbReference type="OrthoDB" id="6194521at2"/>
<dbReference type="NCBIfam" id="NF003163">
    <property type="entry name" value="PRK04143.1"/>
    <property type="match status" value="1"/>
</dbReference>
<organism evidence="3 4">
    <name type="scientific">Streptomyces apricus</name>
    <dbReference type="NCBI Taxonomy" id="1828112"/>
    <lineage>
        <taxon>Bacteria</taxon>
        <taxon>Bacillati</taxon>
        <taxon>Actinomycetota</taxon>
        <taxon>Actinomycetes</taxon>
        <taxon>Kitasatosporales</taxon>
        <taxon>Streptomycetaceae</taxon>
        <taxon>Streptomyces</taxon>
    </lineage>
</organism>
<gene>
    <name evidence="3" type="ORF">FGF04_06355</name>
</gene>
<dbReference type="Pfam" id="PF01661">
    <property type="entry name" value="Macro"/>
    <property type="match status" value="1"/>
</dbReference>
<comment type="caution">
    <text evidence="3">The sequence shown here is derived from an EMBL/GenBank/DDBJ whole genome shotgun (WGS) entry which is preliminary data.</text>
</comment>
<dbReference type="Gene3D" id="3.40.220.10">
    <property type="entry name" value="Leucine Aminopeptidase, subunit E, domain 1"/>
    <property type="match status" value="1"/>
</dbReference>
<evidence type="ECO:0000313" key="3">
    <source>
        <dbReference type="EMBL" id="KAA0941287.1"/>
    </source>
</evidence>
<dbReference type="EMBL" id="VDFC01000016">
    <property type="protein sequence ID" value="KAA0941287.1"/>
    <property type="molecule type" value="Genomic_DNA"/>
</dbReference>
<proteinExistence type="predicted"/>
<name>A0A5B0BHW0_9ACTN</name>
<dbReference type="SUPFAM" id="SSF52949">
    <property type="entry name" value="Macro domain-like"/>
    <property type="match status" value="1"/>
</dbReference>
<protein>
    <submittedName>
        <fullName evidence="3">Protein-ADP-ribose hydrolase</fullName>
    </submittedName>
</protein>
<evidence type="ECO:0000256" key="1">
    <source>
        <dbReference type="SAM" id="MobiDB-lite"/>
    </source>
</evidence>
<dbReference type="PANTHER" id="PTHR11106">
    <property type="entry name" value="GANGLIOSIDE INDUCED DIFFERENTIATION ASSOCIATED PROTEIN 2-RELATED"/>
    <property type="match status" value="1"/>
</dbReference>
<keyword evidence="3" id="KW-0378">Hydrolase</keyword>
<keyword evidence="4" id="KW-1185">Reference proteome</keyword>
<dbReference type="AlphaFoldDB" id="A0A5B0BHW0"/>
<accession>A0A5B0BHW0</accession>
<dbReference type="CDD" id="cd02908">
    <property type="entry name" value="Macro_OAADPr_deacetylase"/>
    <property type="match status" value="1"/>
</dbReference>
<dbReference type="GO" id="GO:0016787">
    <property type="term" value="F:hydrolase activity"/>
    <property type="evidence" value="ECO:0007669"/>
    <property type="project" value="UniProtKB-KW"/>
</dbReference>
<dbReference type="SMART" id="SM00506">
    <property type="entry name" value="A1pp"/>
    <property type="match status" value="1"/>
</dbReference>
<dbReference type="Proteomes" id="UP000324965">
    <property type="component" value="Unassembled WGS sequence"/>
</dbReference>
<dbReference type="PANTHER" id="PTHR11106:SF27">
    <property type="entry name" value="MACRO DOMAIN-CONTAINING PROTEIN"/>
    <property type="match status" value="1"/>
</dbReference>